<dbReference type="RefSeq" id="WP_066548083.1">
    <property type="nucleotide sequence ID" value="NZ_MASJ01000039.1"/>
</dbReference>
<evidence type="ECO:0000313" key="3">
    <source>
        <dbReference type="EMBL" id="OCS83057.1"/>
    </source>
</evidence>
<dbReference type="SUPFAM" id="SSF53300">
    <property type="entry name" value="vWA-like"/>
    <property type="match status" value="1"/>
</dbReference>
<name>A0A1C0Y7A0_9BACL</name>
<sequence>MTTMMFAEKDVVFTRFVQLLQQAPIFEQLCQQGDTLHPQFTTVTAHLFCALYAADVEWLDMPLAPEQRIVKQVVTTIIESDCYKTRHPLTIGDDLLALICAMSFAEAMKDWLAQHHVGHQQAENKRDTDYAKQQLQQARTQMFDAQATDAEKERARTRKQFAEKRLEHLQRRVEQLRQMPTQSFEQMPTEVIVEALEQAYTKGTTTTAAVQRLIGDDGQRRLQHIPLRQQLTLAEKVQFHPNLREIAELAGRFRRIAKKKQKQLHKKTMERKYIVQGQELARLLPVELANWAMPRAKQDFLRRFSEHQTLMFSEKGKSKRGRGPLIICMDESSSMSAMRAKSKAFCLALMMTAKKQRRDVAIIPFATTVGQTMYVKKGQYTSAECMSFCDQFLHGGTNYEQPLQQALHVLTQSRYNEADIIFVTDGASHVSDRFLLQFQDIKKRKQFQCLSVVLQTAYTTVDVAVVAQFSDVVYEVDDLEKAEDIFTVGMR</sequence>
<gene>
    <name evidence="3" type="ORF">A6M13_06550</name>
</gene>
<dbReference type="Gene3D" id="3.40.50.410">
    <property type="entry name" value="von Willebrand factor, type A domain"/>
    <property type="match status" value="1"/>
</dbReference>
<comment type="caution">
    <text evidence="3">The sequence shown here is derived from an EMBL/GenBank/DDBJ whole genome shotgun (WGS) entry which is preliminary data.</text>
</comment>
<dbReference type="InterPro" id="IPR036465">
    <property type="entry name" value="vWFA_dom_sf"/>
</dbReference>
<reference evidence="3 4" key="1">
    <citation type="submission" date="2016-07" db="EMBL/GenBank/DDBJ databases">
        <title>Caryophanon tenue genome sequencing.</title>
        <authorList>
            <person name="Verma A."/>
            <person name="Pal Y."/>
            <person name="Krishnamurthi S."/>
        </authorList>
    </citation>
    <scope>NUCLEOTIDE SEQUENCE [LARGE SCALE GENOMIC DNA]</scope>
    <source>
        <strain evidence="3 4">DSM 14152</strain>
    </source>
</reference>
<proteinExistence type="predicted"/>
<dbReference type="OrthoDB" id="92417at2"/>
<keyword evidence="1" id="KW-0175">Coiled coil</keyword>
<dbReference type="STRING" id="33978.A6M13_06550"/>
<feature type="domain" description="VWFA" evidence="2">
    <location>
        <begin position="325"/>
        <end position="426"/>
    </location>
</feature>
<dbReference type="PANTHER" id="PTHR36846">
    <property type="entry name" value="PROTEIN VIAA"/>
    <property type="match status" value="1"/>
</dbReference>
<accession>A0A1C0Y7A0</accession>
<feature type="coiled-coil region" evidence="1">
    <location>
        <begin position="145"/>
        <end position="179"/>
    </location>
</feature>
<dbReference type="Pfam" id="PF13519">
    <property type="entry name" value="VWA_2"/>
    <property type="match status" value="1"/>
</dbReference>
<protein>
    <recommendedName>
        <fullName evidence="2">VWFA domain-containing protein</fullName>
    </recommendedName>
</protein>
<evidence type="ECO:0000259" key="2">
    <source>
        <dbReference type="Pfam" id="PF13519"/>
    </source>
</evidence>
<dbReference type="AlphaFoldDB" id="A0A1C0Y7A0"/>
<organism evidence="3 4">
    <name type="scientific">Caryophanon tenue</name>
    <dbReference type="NCBI Taxonomy" id="33978"/>
    <lineage>
        <taxon>Bacteria</taxon>
        <taxon>Bacillati</taxon>
        <taxon>Bacillota</taxon>
        <taxon>Bacilli</taxon>
        <taxon>Bacillales</taxon>
        <taxon>Caryophanaceae</taxon>
        <taxon>Caryophanon</taxon>
    </lineage>
</organism>
<evidence type="ECO:0000256" key="1">
    <source>
        <dbReference type="SAM" id="Coils"/>
    </source>
</evidence>
<dbReference type="InterPro" id="IPR002035">
    <property type="entry name" value="VWF_A"/>
</dbReference>
<dbReference type="PANTHER" id="PTHR36846:SF1">
    <property type="entry name" value="PROTEIN VIAA"/>
    <property type="match status" value="1"/>
</dbReference>
<dbReference type="Proteomes" id="UP000093199">
    <property type="component" value="Unassembled WGS sequence"/>
</dbReference>
<dbReference type="GO" id="GO:0005829">
    <property type="term" value="C:cytosol"/>
    <property type="evidence" value="ECO:0007669"/>
    <property type="project" value="TreeGrafter"/>
</dbReference>
<keyword evidence="4" id="KW-1185">Reference proteome</keyword>
<evidence type="ECO:0000313" key="4">
    <source>
        <dbReference type="Proteomes" id="UP000093199"/>
    </source>
</evidence>
<dbReference type="EMBL" id="MASJ01000039">
    <property type="protein sequence ID" value="OCS83057.1"/>
    <property type="molecule type" value="Genomic_DNA"/>
</dbReference>